<evidence type="ECO:0000313" key="17">
    <source>
        <dbReference type="Proteomes" id="UP000298138"/>
    </source>
</evidence>
<reference evidence="16 17" key="1">
    <citation type="submission" date="2019-04" db="EMBL/GenBank/DDBJ databases">
        <title>Comparative genomics and transcriptomics to analyze fruiting body development in filamentous ascomycetes.</title>
        <authorList>
            <consortium name="DOE Joint Genome Institute"/>
            <person name="Lutkenhaus R."/>
            <person name="Traeger S."/>
            <person name="Breuer J."/>
            <person name="Kuo A."/>
            <person name="Lipzen A."/>
            <person name="Pangilinan J."/>
            <person name="Dilworth D."/>
            <person name="Sandor L."/>
            <person name="Poggeler S."/>
            <person name="Barry K."/>
            <person name="Grigoriev I.V."/>
            <person name="Nowrousian M."/>
        </authorList>
    </citation>
    <scope>NUCLEOTIDE SEQUENCE [LARGE SCALE GENOMIC DNA]</scope>
    <source>
        <strain evidence="16 17">CBS 389.68</strain>
    </source>
</reference>
<dbReference type="InterPro" id="IPR004815">
    <property type="entry name" value="Lon_bac/euk-typ"/>
</dbReference>
<dbReference type="FunFam" id="3.30.230.10:FF:000039">
    <property type="entry name" value="Lon protease homolog 2, peroxisomal"/>
    <property type="match status" value="1"/>
</dbReference>
<dbReference type="Gene3D" id="1.20.5.5270">
    <property type="match status" value="1"/>
</dbReference>
<dbReference type="STRING" id="341454.A0A4S2MW79"/>
<keyword evidence="3 8" id="KW-0547">Nucleotide-binding</keyword>
<dbReference type="Pfam" id="PF02190">
    <property type="entry name" value="LON_substr_bdg"/>
    <property type="match status" value="1"/>
</dbReference>
<dbReference type="SUPFAM" id="SSF54211">
    <property type="entry name" value="Ribosomal protein S5 domain 2-like"/>
    <property type="match status" value="1"/>
</dbReference>
<feature type="region of interest" description="Disordered" evidence="13">
    <location>
        <begin position="290"/>
        <end position="319"/>
    </location>
</feature>
<evidence type="ECO:0000256" key="10">
    <source>
        <dbReference type="PIRSR" id="PIRSR001174-1"/>
    </source>
</evidence>
<evidence type="ECO:0000256" key="5">
    <source>
        <dbReference type="ARBA" id="ARBA00022825"/>
    </source>
</evidence>
<dbReference type="GO" id="GO:0005782">
    <property type="term" value="C:peroxisomal matrix"/>
    <property type="evidence" value="ECO:0007669"/>
    <property type="project" value="UniProtKB-SubCell"/>
</dbReference>
<dbReference type="OrthoDB" id="2411602at2759"/>
<keyword evidence="4 8" id="KW-0378">Hydrolase</keyword>
<evidence type="ECO:0000256" key="4">
    <source>
        <dbReference type="ARBA" id="ARBA00022801"/>
    </source>
</evidence>
<dbReference type="Pfam" id="PF00004">
    <property type="entry name" value="AAA"/>
    <property type="match status" value="1"/>
</dbReference>
<sequence length="918" mass="100387">MAPFVKPTTIPLIPLPYSTVLLPGVVLRIFISERHDITSLLNKLSNNSSTLDASNIAIGCVPLKVPASLNTDDKKRLVHEEGDEVEASPGMLNIDPSSATAEDLFTHGTVARIVGLEGHTHVGLNSLSSTSNGVAVVVEGVSRFRIKQFRQRTPWYEADVQYFIDEPIAPNDEKTTEQFARLKALSRELVALLRMNSTRGVGLPPMVARRLEVMIAKRDANDAGALADFMVSAVEATLPERLEFLAAVTVPARIQKAVAILGRQVEKIKNTAQKRSHIMPVPHLIVMDNRKGGSVKARPRRGPPGMGDTDDEDSQENDEVEELAKRLQEVGLSPEAEKVAKRELQRLKRMSPVQAEYGVCRTYLETLAEIPWSKTTDDQLDNTTLSRARKQLDDDHYGLEKIKKRLLEYLAVLRLKRQIELEKAAKEVSTPSESAGKELVKASDVKAGKIPPQNSTPEKLRIVDKSPILLLVGPPGTGKTSLAKSVATALGRKFHRISLGGVRDEAEIRGHRRTYVAAMPGVIVNGLKKVGVANPVILLDEIDKLGGANFHGDPSAAMLEVLDPEQNWNFVDHYINIPIDLSKVLFIATANSLDTIPAPLLDRMETIQLSGYTSMEKKHIASQYLIPKQLQSNGLEPTQVNITEPALAKIILSYTRESGVRSLEREIGSVCRAKAVEFSEAKDSDQLDHYKPMVDVADLEAILGIEKYDLEIAERSMKPGVVTGLVAYSIGGTGSILFIESSYMPGTGRLQLTGKLGDVIKESVEVALTWVRAHAYTLGLTHDPDEDLMKNKNVHIHLPAGAVPKDGPSAGMAFAIGIISLFSGRKVPPTIAMTGEFSLRGKVTAVGGIKEKLIGALSAGVKTVLLPATNKKEARDLPQEVKDGLEILFVRNIYEALKYVWPDWTIGDQNITAMESRL</sequence>
<feature type="active site" evidence="8 10">
    <location>
        <position position="809"/>
    </location>
</feature>
<evidence type="ECO:0000313" key="16">
    <source>
        <dbReference type="EMBL" id="TGZ80857.1"/>
    </source>
</evidence>
<evidence type="ECO:0000256" key="3">
    <source>
        <dbReference type="ARBA" id="ARBA00022741"/>
    </source>
</evidence>
<dbReference type="GO" id="GO:0006515">
    <property type="term" value="P:protein quality control for misfolded or incompletely synthesized proteins"/>
    <property type="evidence" value="ECO:0007669"/>
    <property type="project" value="UniProtKB-UniRule"/>
</dbReference>
<protein>
    <recommendedName>
        <fullName evidence="8">Lon protease homolog 2, peroxisomal</fullName>
        <ecNumber evidence="8">3.4.21.-</ecNumber>
    </recommendedName>
</protein>
<dbReference type="InterPro" id="IPR015947">
    <property type="entry name" value="PUA-like_sf"/>
</dbReference>
<dbReference type="Gene3D" id="3.40.50.300">
    <property type="entry name" value="P-loop containing nucleotide triphosphate hydrolases"/>
    <property type="match status" value="1"/>
</dbReference>
<dbReference type="NCBIfam" id="TIGR00763">
    <property type="entry name" value="lon"/>
    <property type="match status" value="1"/>
</dbReference>
<keyword evidence="6 8" id="KW-0067">ATP-binding</keyword>
<name>A0A4S2MW79_9PEZI</name>
<dbReference type="InterPro" id="IPR008269">
    <property type="entry name" value="Lon_proteolytic"/>
</dbReference>
<dbReference type="InterPro" id="IPR027501">
    <property type="entry name" value="Lonp2_euk"/>
</dbReference>
<evidence type="ECO:0000256" key="12">
    <source>
        <dbReference type="PROSITE-ProRule" id="PRU01122"/>
    </source>
</evidence>
<dbReference type="Pfam" id="PF05362">
    <property type="entry name" value="Lon_C"/>
    <property type="match status" value="1"/>
</dbReference>
<dbReference type="PRINTS" id="PR00830">
    <property type="entry name" value="ENDOLAPTASE"/>
</dbReference>
<dbReference type="HAMAP" id="MF_03121">
    <property type="entry name" value="lonp2_euk"/>
    <property type="match status" value="1"/>
</dbReference>
<feature type="compositionally biased region" description="Acidic residues" evidence="13">
    <location>
        <begin position="308"/>
        <end position="319"/>
    </location>
</feature>
<evidence type="ECO:0000256" key="13">
    <source>
        <dbReference type="SAM" id="MobiDB-lite"/>
    </source>
</evidence>
<dbReference type="SUPFAM" id="SSF52540">
    <property type="entry name" value="P-loop containing nucleoside triphosphate hydrolases"/>
    <property type="match status" value="1"/>
</dbReference>
<dbReference type="FunFam" id="1.20.5.5270:FF:000002">
    <property type="entry name" value="Lon protease homolog"/>
    <property type="match status" value="1"/>
</dbReference>
<dbReference type="InterPro" id="IPR027417">
    <property type="entry name" value="P-loop_NTPase"/>
</dbReference>
<dbReference type="PIRSF" id="PIRSF001174">
    <property type="entry name" value="Lon_proteas"/>
    <property type="match status" value="1"/>
</dbReference>
<dbReference type="GO" id="GO:0016887">
    <property type="term" value="F:ATP hydrolysis activity"/>
    <property type="evidence" value="ECO:0007669"/>
    <property type="project" value="UniProtKB-UniRule"/>
</dbReference>
<dbReference type="InterPro" id="IPR003111">
    <property type="entry name" value="Lon_prtase_N"/>
</dbReference>
<feature type="domain" description="Lon proteolytic" evidence="14">
    <location>
        <begin position="716"/>
        <end position="903"/>
    </location>
</feature>
<evidence type="ECO:0000256" key="11">
    <source>
        <dbReference type="PIRSR" id="PIRSR001174-2"/>
    </source>
</evidence>
<accession>A0A4S2MW79</accession>
<dbReference type="Proteomes" id="UP000298138">
    <property type="component" value="Unassembled WGS sequence"/>
</dbReference>
<dbReference type="InterPro" id="IPR054594">
    <property type="entry name" value="Lon_lid"/>
</dbReference>
<dbReference type="Pfam" id="PF22667">
    <property type="entry name" value="Lon_lid"/>
    <property type="match status" value="1"/>
</dbReference>
<proteinExistence type="inferred from homology"/>
<evidence type="ECO:0000256" key="7">
    <source>
        <dbReference type="ARBA" id="ARBA00023140"/>
    </source>
</evidence>
<dbReference type="InterPro" id="IPR014721">
    <property type="entry name" value="Ribsml_uS5_D2-typ_fold_subgr"/>
</dbReference>
<dbReference type="EC" id="3.4.21.-" evidence="8"/>
<evidence type="ECO:0000256" key="9">
    <source>
        <dbReference type="PIRNR" id="PIRNR001174"/>
    </source>
</evidence>
<dbReference type="GO" id="GO:0004252">
    <property type="term" value="F:serine-type endopeptidase activity"/>
    <property type="evidence" value="ECO:0007669"/>
    <property type="project" value="UniProtKB-UniRule"/>
</dbReference>
<keyword evidence="5 8" id="KW-0720">Serine protease</keyword>
<dbReference type="GO" id="GO:0016558">
    <property type="term" value="P:protein import into peroxisome matrix"/>
    <property type="evidence" value="ECO:0007669"/>
    <property type="project" value="UniProtKB-UniRule"/>
</dbReference>
<dbReference type="CDD" id="cd19500">
    <property type="entry name" value="RecA-like_Lon"/>
    <property type="match status" value="1"/>
</dbReference>
<dbReference type="SMART" id="SM00464">
    <property type="entry name" value="LON"/>
    <property type="match status" value="1"/>
</dbReference>
<evidence type="ECO:0000256" key="2">
    <source>
        <dbReference type="ARBA" id="ARBA00022670"/>
    </source>
</evidence>
<feature type="binding site" evidence="8 11">
    <location>
        <begin position="473"/>
        <end position="480"/>
    </location>
    <ligand>
        <name>ATP</name>
        <dbReference type="ChEBI" id="CHEBI:30616"/>
    </ligand>
</feature>
<dbReference type="PANTHER" id="PTHR10046">
    <property type="entry name" value="ATP DEPENDENT LON PROTEASE FAMILY MEMBER"/>
    <property type="match status" value="1"/>
</dbReference>
<dbReference type="EMBL" id="ML220122">
    <property type="protein sequence ID" value="TGZ80857.1"/>
    <property type="molecule type" value="Genomic_DNA"/>
</dbReference>
<dbReference type="FunFam" id="1.10.8.60:FF:000091">
    <property type="entry name" value="Lon protease homolog 2, peroxisomal"/>
    <property type="match status" value="1"/>
</dbReference>
<dbReference type="InterPro" id="IPR020568">
    <property type="entry name" value="Ribosomal_Su5_D2-typ_SF"/>
</dbReference>
<dbReference type="InterPro" id="IPR003959">
    <property type="entry name" value="ATPase_AAA_core"/>
</dbReference>
<evidence type="ECO:0000256" key="6">
    <source>
        <dbReference type="ARBA" id="ARBA00022840"/>
    </source>
</evidence>
<feature type="domain" description="Lon N-terminal" evidence="15">
    <location>
        <begin position="10"/>
        <end position="265"/>
    </location>
</feature>
<dbReference type="Gene3D" id="3.30.230.10">
    <property type="match status" value="1"/>
</dbReference>
<evidence type="ECO:0000259" key="14">
    <source>
        <dbReference type="PROSITE" id="PS51786"/>
    </source>
</evidence>
<organism evidence="16 17">
    <name type="scientific">Ascodesmis nigricans</name>
    <dbReference type="NCBI Taxonomy" id="341454"/>
    <lineage>
        <taxon>Eukaryota</taxon>
        <taxon>Fungi</taxon>
        <taxon>Dikarya</taxon>
        <taxon>Ascomycota</taxon>
        <taxon>Pezizomycotina</taxon>
        <taxon>Pezizomycetes</taxon>
        <taxon>Pezizales</taxon>
        <taxon>Ascodesmidaceae</taxon>
        <taxon>Ascodesmis</taxon>
    </lineage>
</organism>
<dbReference type="SUPFAM" id="SSF88697">
    <property type="entry name" value="PUA domain-like"/>
    <property type="match status" value="1"/>
</dbReference>
<feature type="active site" evidence="8 10">
    <location>
        <position position="852"/>
    </location>
</feature>
<feature type="short sequence motif" description="Microbody targeting signal" evidence="8">
    <location>
        <begin position="916"/>
        <end position="918"/>
    </location>
</feature>
<dbReference type="GO" id="GO:0016485">
    <property type="term" value="P:protein processing"/>
    <property type="evidence" value="ECO:0007669"/>
    <property type="project" value="UniProtKB-UniRule"/>
</dbReference>
<gene>
    <name evidence="16" type="ORF">EX30DRAFT_341185</name>
</gene>
<dbReference type="InParanoid" id="A0A4S2MW79"/>
<dbReference type="GO" id="GO:0005524">
    <property type="term" value="F:ATP binding"/>
    <property type="evidence" value="ECO:0007669"/>
    <property type="project" value="UniProtKB-UniRule"/>
</dbReference>
<dbReference type="Gene3D" id="1.10.8.60">
    <property type="match status" value="1"/>
</dbReference>
<dbReference type="PROSITE" id="PS51787">
    <property type="entry name" value="LON_N"/>
    <property type="match status" value="1"/>
</dbReference>
<comment type="similarity">
    <text evidence="8 9 12">Belongs to the peptidase S16 family.</text>
</comment>
<evidence type="ECO:0000259" key="15">
    <source>
        <dbReference type="PROSITE" id="PS51787"/>
    </source>
</evidence>
<dbReference type="Gene3D" id="2.30.130.40">
    <property type="entry name" value="LON domain-like"/>
    <property type="match status" value="1"/>
</dbReference>
<comment type="subcellular location">
    <subcellularLocation>
        <location evidence="1 8">Peroxisome matrix</location>
    </subcellularLocation>
</comment>
<dbReference type="SMART" id="SM00382">
    <property type="entry name" value="AAA"/>
    <property type="match status" value="1"/>
</dbReference>
<dbReference type="Gene3D" id="1.20.58.1480">
    <property type="match status" value="1"/>
</dbReference>
<evidence type="ECO:0000256" key="1">
    <source>
        <dbReference type="ARBA" id="ARBA00004253"/>
    </source>
</evidence>
<comment type="function">
    <text evidence="8">ATP-dependent serine protease that mediates the selective degradation of misfolded and unassembled polypeptides in the peroxisomal matrix. Necessary for type 2 peroxisome targeting signal (PTS2)-containing protein processing and facilitates peroxisome matrix protein import.</text>
</comment>
<dbReference type="AlphaFoldDB" id="A0A4S2MW79"/>
<dbReference type="GO" id="GO:0004176">
    <property type="term" value="F:ATP-dependent peptidase activity"/>
    <property type="evidence" value="ECO:0007669"/>
    <property type="project" value="UniProtKB-UniRule"/>
</dbReference>
<keyword evidence="17" id="KW-1185">Reference proteome</keyword>
<dbReference type="InterPro" id="IPR003593">
    <property type="entry name" value="AAA+_ATPase"/>
</dbReference>
<keyword evidence="2 8" id="KW-0645">Protease</keyword>
<dbReference type="InterPro" id="IPR027065">
    <property type="entry name" value="Lon_Prtase"/>
</dbReference>
<keyword evidence="7 8" id="KW-0576">Peroxisome</keyword>
<evidence type="ECO:0000256" key="8">
    <source>
        <dbReference type="HAMAP-Rule" id="MF_03121"/>
    </source>
</evidence>
<dbReference type="PROSITE" id="PS51786">
    <property type="entry name" value="LON_PROTEOLYTIC"/>
    <property type="match status" value="1"/>
</dbReference>
<dbReference type="InterPro" id="IPR046336">
    <property type="entry name" value="Lon_prtase_N_sf"/>
</dbReference>